<evidence type="ECO:0000256" key="7">
    <source>
        <dbReference type="ARBA" id="ARBA00022705"/>
    </source>
</evidence>
<dbReference type="PANTHER" id="PTHR11276:SF28">
    <property type="entry name" value="DNA POLYMERASE LAMBDA"/>
    <property type="match status" value="1"/>
</dbReference>
<dbReference type="InterPro" id="IPR036420">
    <property type="entry name" value="BRCT_dom_sf"/>
</dbReference>
<comment type="subcellular location">
    <subcellularLocation>
        <location evidence="2 17">Nucleus</location>
    </subcellularLocation>
</comment>
<sequence length="579" mass="66221">MASQPPSKKQKTELSNPLTKKQVFGGLNVCIIEQGLGKTRCNIFTDQLKKHGAAVSKSLDTDIEYLLVSKDMKLERLFKILKRKQIKDDIHIVSVDWLSASLVSGKLENLKPYEKFVDRNNEKRDPSKQGNDSLNTKDEEDLTVRALPGSSSSSGVVLKPRTSYEELLALRNRKDLDSSPDEEEERTSPSDSKKDFTKVKSELPKGTWVCAKPSSSTNQKVNHNKHITEKLEVLQKTYENSKDKWRAMGYKKAINSIKNYSKSLSSFEEVKSLPFVGGRLAEKIWEIIETGHLRRLDHIDEKSELINKFAAVWGAGPSAAATWAAQGFESLEDLEKNADLTFQQKIGIKHYDDINQKMPREEVTEIEQHIRKIAEDVLPGIHMEICGSYRRGRSHCGDIDVLFSHPNDELRKSFLRAVLEKLKETNLITDDLICVNSEEQRKYMGVCRLPRENAKFRRIDFIVAPFNEWPLALMHFTGSAHFNRSIRLLAKKKNMSLSEHALRKDVIRVGGEKVNKGTSISISSEKDIFEYFGLDYLKPTDRDCWVTKQVEVNKICCRDFFVLVRSCICHRTNRRSISR</sequence>
<evidence type="ECO:0000256" key="15">
    <source>
        <dbReference type="ARBA" id="ARBA00049244"/>
    </source>
</evidence>
<dbReference type="GO" id="GO:0006260">
    <property type="term" value="P:DNA replication"/>
    <property type="evidence" value="ECO:0007669"/>
    <property type="project" value="UniProtKB-KW"/>
</dbReference>
<dbReference type="Gene3D" id="1.10.150.20">
    <property type="entry name" value="5' to 3' exonuclease, C-terminal subdomain"/>
    <property type="match status" value="1"/>
</dbReference>
<evidence type="ECO:0000256" key="6">
    <source>
        <dbReference type="ARBA" id="ARBA00022695"/>
    </source>
</evidence>
<dbReference type="Pfam" id="PF14716">
    <property type="entry name" value="HHH_8"/>
    <property type="match status" value="1"/>
</dbReference>
<keyword evidence="8" id="KW-0479">Metal-binding</keyword>
<dbReference type="InterPro" id="IPR019843">
    <property type="entry name" value="DNA_pol-X_BS"/>
</dbReference>
<dbReference type="InterPro" id="IPR001357">
    <property type="entry name" value="BRCT_dom"/>
</dbReference>
<dbReference type="GO" id="GO:0003677">
    <property type="term" value="F:DNA binding"/>
    <property type="evidence" value="ECO:0007669"/>
    <property type="project" value="UniProtKB-UniRule"/>
</dbReference>
<dbReference type="Pfam" id="PF10391">
    <property type="entry name" value="DNA_pol_lambd_f"/>
    <property type="match status" value="1"/>
</dbReference>
<reference evidence="20" key="1">
    <citation type="submission" date="2021-01" db="UniProtKB">
        <authorList>
            <consortium name="EnsemblMetazoa"/>
        </authorList>
    </citation>
    <scope>IDENTIFICATION</scope>
</reference>
<evidence type="ECO:0000256" key="8">
    <source>
        <dbReference type="ARBA" id="ARBA00022723"/>
    </source>
</evidence>
<dbReference type="SUPFAM" id="SSF52113">
    <property type="entry name" value="BRCT domain"/>
    <property type="match status" value="1"/>
</dbReference>
<dbReference type="InterPro" id="IPR027421">
    <property type="entry name" value="DNA_pol_lamdba_lyase_dom_sf"/>
</dbReference>
<keyword evidence="14 17" id="KW-0539">Nucleus</keyword>
<proteinExistence type="inferred from homology"/>
<evidence type="ECO:0000259" key="19">
    <source>
        <dbReference type="PROSITE" id="PS50172"/>
    </source>
</evidence>
<feature type="compositionally biased region" description="Basic and acidic residues" evidence="18">
    <location>
        <begin position="118"/>
        <end position="127"/>
    </location>
</feature>
<dbReference type="SUPFAM" id="SSF47802">
    <property type="entry name" value="DNA polymerase beta, N-terminal domain-like"/>
    <property type="match status" value="1"/>
</dbReference>
<keyword evidence="12 17" id="KW-0234">DNA repair</keyword>
<dbReference type="Pfam" id="PF14791">
    <property type="entry name" value="DNA_pol_B_thumb"/>
    <property type="match status" value="1"/>
</dbReference>
<keyword evidence="9 17" id="KW-0227">DNA damage</keyword>
<comment type="similarity">
    <text evidence="3 17">Belongs to the DNA polymerase type-X family.</text>
</comment>
<dbReference type="SUPFAM" id="SSF81585">
    <property type="entry name" value="PsbU/PolX domain-like"/>
    <property type="match status" value="1"/>
</dbReference>
<comment type="function">
    <text evidence="17">DNA polymerase that functions in several pathways of DNA repair. Involved in base excision repair (BER) responsible for repair of lesions that give rise to abasic (AP) sites in DNA. Also contributes to DNA double-strand break repair by non-homologous end joining and homologous recombination. Has both template-dependent and template-independent (terminal transferase) DNA polymerase activities. Has also a 5'-deoxyribose-5-phosphate lyase (dRP lyase) activity.</text>
</comment>
<dbReference type="Gene3D" id="1.10.150.110">
    <property type="entry name" value="DNA polymerase beta, N-terminal domain-like"/>
    <property type="match status" value="1"/>
</dbReference>
<dbReference type="FunFam" id="1.10.150.110:FF:000004">
    <property type="entry name" value="DNA polymerase lambda"/>
    <property type="match status" value="1"/>
</dbReference>
<evidence type="ECO:0000256" key="14">
    <source>
        <dbReference type="ARBA" id="ARBA00023242"/>
    </source>
</evidence>
<dbReference type="Proteomes" id="UP000594262">
    <property type="component" value="Unplaced"/>
</dbReference>
<evidence type="ECO:0000256" key="4">
    <source>
        <dbReference type="ARBA" id="ARBA00022634"/>
    </source>
</evidence>
<dbReference type="InterPro" id="IPR037160">
    <property type="entry name" value="DNA_Pol_thumb_sf"/>
</dbReference>
<keyword evidence="5 17" id="KW-0808">Transferase</keyword>
<comment type="catalytic activity">
    <reaction evidence="15 17">
        <text>DNA(n) + a 2'-deoxyribonucleoside 5'-triphosphate = DNA(n+1) + diphosphate</text>
        <dbReference type="Rhea" id="RHEA:22508"/>
        <dbReference type="Rhea" id="RHEA-COMP:17339"/>
        <dbReference type="Rhea" id="RHEA-COMP:17340"/>
        <dbReference type="ChEBI" id="CHEBI:33019"/>
        <dbReference type="ChEBI" id="CHEBI:61560"/>
        <dbReference type="ChEBI" id="CHEBI:173112"/>
        <dbReference type="EC" id="2.7.7.7"/>
    </reaction>
</comment>
<evidence type="ECO:0000256" key="13">
    <source>
        <dbReference type="ARBA" id="ARBA00023239"/>
    </source>
</evidence>
<feature type="domain" description="BRCT" evidence="19">
    <location>
        <begin position="19"/>
        <end position="115"/>
    </location>
</feature>
<evidence type="ECO:0000256" key="5">
    <source>
        <dbReference type="ARBA" id="ARBA00022679"/>
    </source>
</evidence>
<dbReference type="PRINTS" id="PR00869">
    <property type="entry name" value="DNAPOLX"/>
</dbReference>
<dbReference type="InterPro" id="IPR022312">
    <property type="entry name" value="DNA_pol_X"/>
</dbReference>
<dbReference type="Pfam" id="PF14792">
    <property type="entry name" value="DNA_pol_B_palm"/>
    <property type="match status" value="1"/>
</dbReference>
<feature type="active site" description="Nucleophile; Schiff-base intermediate with DNA; for 5'-dRP lyase activity" evidence="16">
    <location>
        <position position="283"/>
    </location>
</feature>
<dbReference type="EC" id="2.7.7.7" evidence="17"/>
<dbReference type="FunFam" id="3.30.460.10:FF:000020">
    <property type="entry name" value="DNA polymerase lambda"/>
    <property type="match status" value="1"/>
</dbReference>
<dbReference type="CDD" id="cd00141">
    <property type="entry name" value="NT_POLXc"/>
    <property type="match status" value="1"/>
</dbReference>
<feature type="region of interest" description="Disordered" evidence="18">
    <location>
        <begin position="118"/>
        <end position="158"/>
    </location>
</feature>
<dbReference type="InterPro" id="IPR002008">
    <property type="entry name" value="DNA_pol_X_beta-like"/>
</dbReference>
<name>A0A7M6DNL2_9CNID</name>
<feature type="compositionally biased region" description="Basic and acidic residues" evidence="18">
    <location>
        <begin position="186"/>
        <end position="199"/>
    </location>
</feature>
<protein>
    <recommendedName>
        <fullName evidence="17">DNA polymerase</fullName>
        <ecNumber evidence="17">2.7.7.7</ecNumber>
    </recommendedName>
</protein>
<comment type="cofactor">
    <cofactor evidence="1">
        <name>Mn(2+)</name>
        <dbReference type="ChEBI" id="CHEBI:29035"/>
    </cofactor>
</comment>
<keyword evidence="7" id="KW-0235">DNA replication</keyword>
<evidence type="ECO:0000256" key="12">
    <source>
        <dbReference type="ARBA" id="ARBA00023204"/>
    </source>
</evidence>
<dbReference type="InterPro" id="IPR002054">
    <property type="entry name" value="DNA-dir_DNA_pol_X"/>
</dbReference>
<dbReference type="EnsemblMetazoa" id="CLYHEMT018336.1">
    <property type="protein sequence ID" value="CLYHEMP018336.1"/>
    <property type="gene ID" value="CLYHEMG018336"/>
</dbReference>
<dbReference type="InterPro" id="IPR028207">
    <property type="entry name" value="DNA_pol_B_palm_palm"/>
</dbReference>
<dbReference type="GO" id="GO:0046872">
    <property type="term" value="F:metal ion binding"/>
    <property type="evidence" value="ECO:0007669"/>
    <property type="project" value="UniProtKB-UniRule"/>
</dbReference>
<dbReference type="PROSITE" id="PS00522">
    <property type="entry name" value="DNA_POLYMERASE_X"/>
    <property type="match status" value="1"/>
</dbReference>
<dbReference type="PRINTS" id="PR00870">
    <property type="entry name" value="DNAPOLXBETA"/>
</dbReference>
<dbReference type="InterPro" id="IPR018944">
    <property type="entry name" value="DNA_pol_lambd_fingers_domain"/>
</dbReference>
<evidence type="ECO:0000256" key="17">
    <source>
        <dbReference type="RuleBase" id="RU366014"/>
    </source>
</evidence>
<dbReference type="Gene3D" id="3.40.50.10190">
    <property type="entry name" value="BRCT domain"/>
    <property type="match status" value="1"/>
</dbReference>
<evidence type="ECO:0000256" key="16">
    <source>
        <dbReference type="PIRSR" id="PIRSR622312-50"/>
    </source>
</evidence>
<dbReference type="Gene3D" id="3.30.210.10">
    <property type="entry name" value="DNA polymerase, thumb domain"/>
    <property type="match status" value="1"/>
</dbReference>
<dbReference type="Pfam" id="PF00533">
    <property type="entry name" value="BRCT"/>
    <property type="match status" value="1"/>
</dbReference>
<evidence type="ECO:0000256" key="1">
    <source>
        <dbReference type="ARBA" id="ARBA00001936"/>
    </source>
</evidence>
<dbReference type="GO" id="GO:0016829">
    <property type="term" value="F:lyase activity"/>
    <property type="evidence" value="ECO:0007669"/>
    <property type="project" value="UniProtKB-KW"/>
</dbReference>
<keyword evidence="13" id="KW-0456">Lyase</keyword>
<keyword evidence="21" id="KW-1185">Reference proteome</keyword>
<dbReference type="PANTHER" id="PTHR11276">
    <property type="entry name" value="DNA POLYMERASE TYPE-X FAMILY MEMBER"/>
    <property type="match status" value="1"/>
</dbReference>
<dbReference type="InterPro" id="IPR029398">
    <property type="entry name" value="PolB_thumb"/>
</dbReference>
<evidence type="ECO:0000256" key="9">
    <source>
        <dbReference type="ARBA" id="ARBA00022763"/>
    </source>
</evidence>
<dbReference type="SMART" id="SM00483">
    <property type="entry name" value="POLXc"/>
    <property type="match status" value="1"/>
</dbReference>
<keyword evidence="4" id="KW-0237">DNA synthesis</keyword>
<dbReference type="OrthoDB" id="205514at2759"/>
<evidence type="ECO:0000313" key="21">
    <source>
        <dbReference type="Proteomes" id="UP000594262"/>
    </source>
</evidence>
<dbReference type="InterPro" id="IPR043519">
    <property type="entry name" value="NT_sf"/>
</dbReference>
<dbReference type="SUPFAM" id="SSF81301">
    <property type="entry name" value="Nucleotidyltransferase"/>
    <property type="match status" value="1"/>
</dbReference>
<evidence type="ECO:0000256" key="3">
    <source>
        <dbReference type="ARBA" id="ARBA00008323"/>
    </source>
</evidence>
<organism evidence="20 21">
    <name type="scientific">Clytia hemisphaerica</name>
    <dbReference type="NCBI Taxonomy" id="252671"/>
    <lineage>
        <taxon>Eukaryota</taxon>
        <taxon>Metazoa</taxon>
        <taxon>Cnidaria</taxon>
        <taxon>Hydrozoa</taxon>
        <taxon>Hydroidolina</taxon>
        <taxon>Leptothecata</taxon>
        <taxon>Obeliida</taxon>
        <taxon>Clytiidae</taxon>
        <taxon>Clytia</taxon>
    </lineage>
</organism>
<evidence type="ECO:0000256" key="18">
    <source>
        <dbReference type="SAM" id="MobiDB-lite"/>
    </source>
</evidence>
<evidence type="ECO:0000256" key="11">
    <source>
        <dbReference type="ARBA" id="ARBA00023125"/>
    </source>
</evidence>
<dbReference type="GO" id="GO:0003887">
    <property type="term" value="F:DNA-directed DNA polymerase activity"/>
    <property type="evidence" value="ECO:0007669"/>
    <property type="project" value="UniProtKB-UniRule"/>
</dbReference>
<dbReference type="PROSITE" id="PS50172">
    <property type="entry name" value="BRCT"/>
    <property type="match status" value="1"/>
</dbReference>
<dbReference type="GO" id="GO:0005634">
    <property type="term" value="C:nucleus"/>
    <property type="evidence" value="ECO:0007669"/>
    <property type="project" value="UniProtKB-SubCell"/>
</dbReference>
<dbReference type="GO" id="GO:0006303">
    <property type="term" value="P:double-strand break repair via nonhomologous end joining"/>
    <property type="evidence" value="ECO:0007669"/>
    <property type="project" value="TreeGrafter"/>
</dbReference>
<evidence type="ECO:0000256" key="10">
    <source>
        <dbReference type="ARBA" id="ARBA00022932"/>
    </source>
</evidence>
<accession>A0A7M6DNL2</accession>
<dbReference type="FunFam" id="1.10.150.20:FF:000010">
    <property type="entry name" value="DNA polymerase lambda"/>
    <property type="match status" value="1"/>
</dbReference>
<evidence type="ECO:0000313" key="20">
    <source>
        <dbReference type="EnsemblMetazoa" id="CLYHEMP018336.1"/>
    </source>
</evidence>
<dbReference type="AlphaFoldDB" id="A0A7M6DNL2"/>
<keyword evidence="10 17" id="KW-0239">DNA-directed DNA polymerase</keyword>
<keyword evidence="6 17" id="KW-0548">Nucleotidyltransferase</keyword>
<dbReference type="InterPro" id="IPR010996">
    <property type="entry name" value="HHH_MUS81"/>
</dbReference>
<feature type="region of interest" description="Disordered" evidence="18">
    <location>
        <begin position="170"/>
        <end position="199"/>
    </location>
</feature>
<keyword evidence="11" id="KW-0238">DNA-binding</keyword>
<dbReference type="Gene3D" id="3.30.460.10">
    <property type="entry name" value="Beta Polymerase, domain 2"/>
    <property type="match status" value="1"/>
</dbReference>
<evidence type="ECO:0000256" key="2">
    <source>
        <dbReference type="ARBA" id="ARBA00004123"/>
    </source>
</evidence>